<dbReference type="InterPro" id="IPR036188">
    <property type="entry name" value="FAD/NAD-bd_sf"/>
</dbReference>
<keyword evidence="12" id="KW-1185">Reference proteome</keyword>
<feature type="domain" description="FAD/NAD(P)-binding" evidence="9">
    <location>
        <begin position="135"/>
        <end position="427"/>
    </location>
</feature>
<comment type="catalytic activity">
    <reaction evidence="4">
        <text>5,6-dihydrothymine + NAD(+) = thymine + NADH + H(+)</text>
        <dbReference type="Rhea" id="RHEA:28791"/>
        <dbReference type="ChEBI" id="CHEBI:15378"/>
        <dbReference type="ChEBI" id="CHEBI:17821"/>
        <dbReference type="ChEBI" id="CHEBI:27468"/>
        <dbReference type="ChEBI" id="CHEBI:57540"/>
        <dbReference type="ChEBI" id="CHEBI:57945"/>
        <dbReference type="EC" id="1.3.1.1"/>
    </reaction>
</comment>
<comment type="subunit">
    <text evidence="7">Heterotetramer of 2 PreA and 2 PreT subunits.</text>
</comment>
<keyword evidence="1" id="KW-0560">Oxidoreductase</keyword>
<evidence type="ECO:0000256" key="4">
    <source>
        <dbReference type="ARBA" id="ARBA00047685"/>
    </source>
</evidence>
<evidence type="ECO:0000256" key="8">
    <source>
        <dbReference type="ARBA" id="ARBA00049728"/>
    </source>
</evidence>
<dbReference type="InterPro" id="IPR023753">
    <property type="entry name" value="FAD/NAD-binding_dom"/>
</dbReference>
<evidence type="ECO:0000313" key="12">
    <source>
        <dbReference type="Proteomes" id="UP000663088"/>
    </source>
</evidence>
<dbReference type="RefSeq" id="WP_206845910.1">
    <property type="nucleotide sequence ID" value="NZ_CP065956.1"/>
</dbReference>
<dbReference type="PRINTS" id="PR00368">
    <property type="entry name" value="FADPNR"/>
</dbReference>
<dbReference type="PANTHER" id="PTHR43073:SF2">
    <property type="entry name" value="DIHYDROPYRIMIDINE DEHYDROGENASE [NADP(+)]"/>
    <property type="match status" value="1"/>
</dbReference>
<evidence type="ECO:0000256" key="2">
    <source>
        <dbReference type="ARBA" id="ARBA00030119"/>
    </source>
</evidence>
<dbReference type="Pfam" id="PF14691">
    <property type="entry name" value="Fer4_20"/>
    <property type="match status" value="1"/>
</dbReference>
<dbReference type="PRINTS" id="PR00469">
    <property type="entry name" value="PNDRDTASEII"/>
</dbReference>
<dbReference type="SUPFAM" id="SSF46548">
    <property type="entry name" value="alpha-helical ferredoxin"/>
    <property type="match status" value="1"/>
</dbReference>
<dbReference type="Pfam" id="PF07992">
    <property type="entry name" value="Pyr_redox_2"/>
    <property type="match status" value="1"/>
</dbReference>
<comment type="catalytic activity">
    <reaction evidence="5">
        <text>5,6-dihydrouracil + NAD(+) = uracil + NADH + H(+)</text>
        <dbReference type="Rhea" id="RHEA:20189"/>
        <dbReference type="ChEBI" id="CHEBI:15378"/>
        <dbReference type="ChEBI" id="CHEBI:15901"/>
        <dbReference type="ChEBI" id="CHEBI:17568"/>
        <dbReference type="ChEBI" id="CHEBI:57540"/>
        <dbReference type="ChEBI" id="CHEBI:57945"/>
        <dbReference type="EC" id="1.3.1.1"/>
    </reaction>
</comment>
<evidence type="ECO:0000256" key="3">
    <source>
        <dbReference type="ARBA" id="ARBA00032722"/>
    </source>
</evidence>
<evidence type="ECO:0000256" key="7">
    <source>
        <dbReference type="ARBA" id="ARBA00049714"/>
    </source>
</evidence>
<evidence type="ECO:0000259" key="9">
    <source>
        <dbReference type="Pfam" id="PF07992"/>
    </source>
</evidence>
<dbReference type="InterPro" id="IPR028261">
    <property type="entry name" value="DPD_II"/>
</dbReference>
<organism evidence="11 12">
    <name type="scientific">Candidatus Methylacidiphilum infernorum</name>
    <dbReference type="NCBI Taxonomy" id="511746"/>
    <lineage>
        <taxon>Bacteria</taxon>
        <taxon>Pseudomonadati</taxon>
        <taxon>Verrucomicrobiota</taxon>
        <taxon>Methylacidiphilae</taxon>
        <taxon>Methylacidiphilales</taxon>
        <taxon>Methylacidiphilaceae</taxon>
        <taxon>Methylacidiphilum (ex Ratnadevi et al. 2023)</taxon>
    </lineage>
</organism>
<feature type="domain" description="Dihydroprymidine dehydrogenase" evidence="10">
    <location>
        <begin position="13"/>
        <end position="119"/>
    </location>
</feature>
<comment type="function">
    <text evidence="6">Involved in pyrimidine base degradation. Catalyzes physiologically the reduction of uracil to 5,6-dihydrouracil (DHU) by using NADH as a specific cosubstrate. It also catalyzes the reverse reaction and the reduction of thymine to 5,6-dihydrothymine (DHT).</text>
</comment>
<evidence type="ECO:0000256" key="1">
    <source>
        <dbReference type="ARBA" id="ARBA00023002"/>
    </source>
</evidence>
<evidence type="ECO:0000256" key="6">
    <source>
        <dbReference type="ARBA" id="ARBA00049578"/>
    </source>
</evidence>
<evidence type="ECO:0000256" key="5">
    <source>
        <dbReference type="ARBA" id="ARBA00048792"/>
    </source>
</evidence>
<accession>A0ABX7PTZ6</accession>
<protein>
    <recommendedName>
        <fullName evidence="8">dihydrouracil dehydrogenase (NAD(+))</fullName>
        <ecNumber evidence="8">1.3.1.1</ecNumber>
    </recommendedName>
    <alternativeName>
        <fullName evidence="3">Dihydrothymine dehydrogenase</fullName>
    </alternativeName>
    <alternativeName>
        <fullName evidence="2">Dihydrouracil dehydrogenase</fullName>
    </alternativeName>
</protein>
<dbReference type="EMBL" id="CP065956">
    <property type="protein sequence ID" value="QSR86460.1"/>
    <property type="molecule type" value="Genomic_DNA"/>
</dbReference>
<dbReference type="SUPFAM" id="SSF51971">
    <property type="entry name" value="Nucleotide-binding domain"/>
    <property type="match status" value="1"/>
</dbReference>
<dbReference type="Gene3D" id="1.10.1060.10">
    <property type="entry name" value="Alpha-helical ferredoxin"/>
    <property type="match status" value="1"/>
</dbReference>
<name>A0ABX7PTZ6_9BACT</name>
<reference evidence="11 12" key="1">
    <citation type="submission" date="2020-12" db="EMBL/GenBank/DDBJ databases">
        <authorList>
            <person name="Awala S.I."/>
            <person name="Gwak J.-H."/>
            <person name="Kim S.-J."/>
            <person name="Rhee S.-K."/>
        </authorList>
    </citation>
    <scope>NUCLEOTIDE SEQUENCE [LARGE SCALE GENOMIC DNA]</scope>
    <source>
        <strain evidence="11 12">IT5</strain>
    </source>
</reference>
<evidence type="ECO:0000259" key="10">
    <source>
        <dbReference type="Pfam" id="PF14691"/>
    </source>
</evidence>
<dbReference type="Proteomes" id="UP000663088">
    <property type="component" value="Chromosome"/>
</dbReference>
<proteinExistence type="predicted"/>
<dbReference type="Gene3D" id="3.50.50.60">
    <property type="entry name" value="FAD/NAD(P)-binding domain"/>
    <property type="match status" value="3"/>
</dbReference>
<dbReference type="InterPro" id="IPR009051">
    <property type="entry name" value="Helical_ferredxn"/>
</dbReference>
<evidence type="ECO:0000313" key="11">
    <source>
        <dbReference type="EMBL" id="QSR86460.1"/>
    </source>
</evidence>
<sequence length="448" mass="49142">MQPALLPSSAEMENITETVSPLCLAEAVSEASRCLYCWNPPCVSSCPTGIDIPKFIKRIETEDIRGAAEVILKANILGGTCGRVCPVEELCEGSCVLHGLGKRPVSIGKLQRFAVDQAWIHHHLKPKGLPSPKQRVAVIGSGPAGLSCAATLAQEGFETIVYEKKELPGGLSTYCIPSFREPLEIALREVEEIKNLGVVVHTKQELGKDIFLEDLRKEFGAVFLALGLSGSPRLGVENEEYFLDALEFLSLAKLKPSSLSPFKKIAVIGLGNTAIDCALVAKKIVKAEVCLIYRKRLEESPAYPKEKEKLIKEKIPIQTQTVVDAAVVEANRLIGLHCRPLPTTGEREGLGREQGKKEPFFLPADLVVRATGQQKPLWLKKLNIRLDEKGFIKVNDNYETSLPGVFAGGDCIRKNGMFSTVHAVEDGKKAAFFIARFLLQKRALRSYD</sequence>
<dbReference type="PANTHER" id="PTHR43073">
    <property type="entry name" value="DIHYDROPYRIMIDINE DEHYDROGENASE [NADP(+)]"/>
    <property type="match status" value="1"/>
</dbReference>
<gene>
    <name evidence="11" type="ORF">EM20IM_08170</name>
</gene>
<dbReference type="EC" id="1.3.1.1" evidence="8"/>